<name>C4L8F9_TOLAT</name>
<dbReference type="GO" id="GO:0016747">
    <property type="term" value="F:acyltransferase activity, transferring groups other than amino-acyl groups"/>
    <property type="evidence" value="ECO:0007669"/>
    <property type="project" value="InterPro"/>
</dbReference>
<dbReference type="AlphaFoldDB" id="C4L8F9"/>
<comment type="pathway">
    <text evidence="6">Glycolipid biosynthesis; KDO(2)-lipid A biosynthesis; KDO(2)-lipid A from CMP-3-deoxy-D-manno-octulosonate and lipid IV(A): step 4/4.</text>
</comment>
<evidence type="ECO:0000256" key="5">
    <source>
        <dbReference type="ARBA" id="ARBA00023315"/>
    </source>
</evidence>
<evidence type="ECO:0000256" key="1">
    <source>
        <dbReference type="ARBA" id="ARBA00022475"/>
    </source>
</evidence>
<dbReference type="OrthoDB" id="9803456at2"/>
<dbReference type="Proteomes" id="UP000009073">
    <property type="component" value="Chromosome"/>
</dbReference>
<dbReference type="GO" id="GO:0005886">
    <property type="term" value="C:plasma membrane"/>
    <property type="evidence" value="ECO:0007669"/>
    <property type="project" value="UniProtKB-SubCell"/>
</dbReference>
<dbReference type="InterPro" id="IPR004960">
    <property type="entry name" value="LipA_acyltrans"/>
</dbReference>
<dbReference type="KEGG" id="tau:Tola_2206"/>
<comment type="function">
    <text evidence="6">Catalyzes the transfer of an acyl chain from an acyl-[acyl-carrier-protein] (ACP) to a Kdo(2)-(acyl)-lipid IV(A) to form a Kdo(2)-lipid A.</text>
</comment>
<evidence type="ECO:0000313" key="8">
    <source>
        <dbReference type="Proteomes" id="UP000009073"/>
    </source>
</evidence>
<comment type="subcellular location">
    <subcellularLocation>
        <location evidence="6">Cell inner membrane</location>
        <topology evidence="6">Single-pass membrane protein</topology>
    </subcellularLocation>
</comment>
<reference evidence="7 8" key="2">
    <citation type="journal article" date="2011" name="Stand. Genomic Sci.">
        <title>Complete genome sequence of Tolumonas auensis type strain (TA 4).</title>
        <authorList>
            <person name="Chertkov O."/>
            <person name="Copeland A."/>
            <person name="Lucas S."/>
            <person name="Lapidus A."/>
            <person name="Berry K.W."/>
            <person name="Detter J.C."/>
            <person name="Del Rio T.G."/>
            <person name="Hammon N."/>
            <person name="Dalin E."/>
            <person name="Tice H."/>
            <person name="Pitluck S."/>
            <person name="Richardson P."/>
            <person name="Bruce D."/>
            <person name="Goodwin L."/>
            <person name="Han C."/>
            <person name="Tapia R."/>
            <person name="Saunders E."/>
            <person name="Schmutz J."/>
            <person name="Brettin T."/>
            <person name="Larimer F."/>
            <person name="Land M."/>
            <person name="Hauser L."/>
            <person name="Spring S."/>
            <person name="Rohde M."/>
            <person name="Kyrpides N.C."/>
            <person name="Ivanova N."/>
            <person name="Goker M."/>
            <person name="Beller H.R."/>
            <person name="Klenk H.P."/>
            <person name="Woyke T."/>
        </authorList>
    </citation>
    <scope>NUCLEOTIDE SEQUENCE [LARGE SCALE GENOMIC DNA]</scope>
    <source>
        <strain evidence="8">DSM 9187 / TA4</strain>
    </source>
</reference>
<feature type="short sequence motif" description="HXXXXD motif" evidence="6">
    <location>
        <begin position="136"/>
        <end position="141"/>
    </location>
</feature>
<evidence type="ECO:0000256" key="6">
    <source>
        <dbReference type="HAMAP-Rule" id="MF_01944"/>
    </source>
</evidence>
<comment type="pathway">
    <text evidence="6">Bacterial outer membrane biogenesis; lipopolysaccharide biosynthesis.</text>
</comment>
<evidence type="ECO:0000256" key="4">
    <source>
        <dbReference type="ARBA" id="ARBA00023136"/>
    </source>
</evidence>
<keyword evidence="6" id="KW-0812">Transmembrane</keyword>
<dbReference type="GO" id="GO:0009276">
    <property type="term" value="C:Gram-negative-bacterium-type cell wall"/>
    <property type="evidence" value="ECO:0007669"/>
    <property type="project" value="InterPro"/>
</dbReference>
<protein>
    <recommendedName>
        <fullName evidence="6">Lipid A biosynthesis acyltransferase</fullName>
        <ecNumber evidence="6">2.3.1.243</ecNumber>
    </recommendedName>
    <alternativeName>
        <fullName evidence="6">Kdo(2)-lauroyl-lipid IV(A) acyltransferase</fullName>
    </alternativeName>
</protein>
<dbReference type="EMBL" id="CP001616">
    <property type="protein sequence ID" value="ACQ93805.1"/>
    <property type="molecule type" value="Genomic_DNA"/>
</dbReference>
<dbReference type="eggNOG" id="COG1560">
    <property type="taxonomic scope" value="Bacteria"/>
</dbReference>
<dbReference type="PANTHER" id="PTHR30606">
    <property type="entry name" value="LIPID A BIOSYNTHESIS LAUROYL ACYLTRANSFERASE"/>
    <property type="match status" value="1"/>
</dbReference>
<proteinExistence type="inferred from homology"/>
<keyword evidence="2 6" id="KW-0997">Cell inner membrane</keyword>
<feature type="transmembrane region" description="Helical" evidence="6">
    <location>
        <begin position="20"/>
        <end position="38"/>
    </location>
</feature>
<reference evidence="8" key="1">
    <citation type="submission" date="2009-05" db="EMBL/GenBank/DDBJ databases">
        <title>Complete sequence of Tolumonas auensis DSM 9187.</title>
        <authorList>
            <consortium name="US DOE Joint Genome Institute"/>
            <person name="Lucas S."/>
            <person name="Copeland A."/>
            <person name="Lapidus A."/>
            <person name="Glavina del Rio T."/>
            <person name="Tice H."/>
            <person name="Bruce D."/>
            <person name="Goodwin L."/>
            <person name="Pitluck S."/>
            <person name="Chertkov O."/>
            <person name="Brettin T."/>
            <person name="Detter J.C."/>
            <person name="Han C."/>
            <person name="Larimer F."/>
            <person name="Land M."/>
            <person name="Hauser L."/>
            <person name="Kyrpides N."/>
            <person name="Mikhailova N."/>
            <person name="Spring S."/>
            <person name="Beller H."/>
        </authorList>
    </citation>
    <scope>NUCLEOTIDE SEQUENCE [LARGE SCALE GENOMIC DNA]</scope>
    <source>
        <strain evidence="8">DSM 9187 / TA4</strain>
    </source>
</reference>
<gene>
    <name evidence="6" type="primary">lpxM</name>
    <name evidence="7" type="ordered locus">Tola_2206</name>
</gene>
<comment type="catalytic activity">
    <reaction evidence="6">
        <text>an alpha-Kdo-(2-&gt;4)-alpha-Kdo-(2-&gt;6)-(acyl)-lipid IVA + a fatty acyl-[ACP] = an alpha-Kdo-(2-&gt;4)-alpha-Kdo-(2-&gt;6)-lipid A + holo-[ACP]</text>
        <dbReference type="Rhea" id="RHEA:69400"/>
        <dbReference type="Rhea" id="RHEA-COMP:9685"/>
        <dbReference type="Rhea" id="RHEA-COMP:14125"/>
        <dbReference type="ChEBI" id="CHEBI:64479"/>
        <dbReference type="ChEBI" id="CHEBI:138651"/>
        <dbReference type="ChEBI" id="CHEBI:176430"/>
        <dbReference type="ChEBI" id="CHEBI:176431"/>
        <dbReference type="EC" id="2.3.1.243"/>
    </reaction>
</comment>
<keyword evidence="3 6" id="KW-0808">Transferase</keyword>
<dbReference type="GO" id="GO:0009103">
    <property type="term" value="P:lipopolysaccharide biosynthetic process"/>
    <property type="evidence" value="ECO:0007669"/>
    <property type="project" value="UniProtKB-UniRule"/>
</dbReference>
<dbReference type="Pfam" id="PF03279">
    <property type="entry name" value="Lip_A_acyltrans"/>
    <property type="match status" value="1"/>
</dbReference>
<dbReference type="PANTHER" id="PTHR30606:SF4">
    <property type="entry name" value="LIPID A BIOSYNTHESIS MYRISTOYLTRANSFERASE"/>
    <property type="match status" value="1"/>
</dbReference>
<evidence type="ECO:0000313" key="7">
    <source>
        <dbReference type="EMBL" id="ACQ93805.1"/>
    </source>
</evidence>
<dbReference type="InterPro" id="IPR011921">
    <property type="entry name" value="Lipid_A_MsbB"/>
</dbReference>
<dbReference type="EC" id="2.3.1.243" evidence="6"/>
<dbReference type="GO" id="GO:0036104">
    <property type="term" value="P:Kdo2-lipid A biosynthetic process"/>
    <property type="evidence" value="ECO:0007669"/>
    <property type="project" value="UniProtKB-UniRule"/>
</dbReference>
<dbReference type="HOGENOM" id="CLU_049421_1_0_6"/>
<evidence type="ECO:0000256" key="2">
    <source>
        <dbReference type="ARBA" id="ARBA00022519"/>
    </source>
</evidence>
<keyword evidence="5 6" id="KW-0012">Acyltransferase</keyword>
<organism evidence="7 8">
    <name type="scientific">Tolumonas auensis (strain DSM 9187 / NBRC 110442 / TA 4)</name>
    <dbReference type="NCBI Taxonomy" id="595494"/>
    <lineage>
        <taxon>Bacteria</taxon>
        <taxon>Pseudomonadati</taxon>
        <taxon>Pseudomonadota</taxon>
        <taxon>Gammaproteobacteria</taxon>
        <taxon>Aeromonadales</taxon>
        <taxon>Aeromonadaceae</taxon>
        <taxon>Tolumonas</taxon>
    </lineage>
</organism>
<dbReference type="UniPathway" id="UPA00360">
    <property type="reaction ID" value="UER00486"/>
</dbReference>
<dbReference type="NCBIfam" id="TIGR02208">
    <property type="entry name" value="lipid_A_msbB"/>
    <property type="match status" value="1"/>
</dbReference>
<dbReference type="UniPathway" id="UPA00030"/>
<keyword evidence="8" id="KW-1185">Reference proteome</keyword>
<keyword evidence="4 6" id="KW-0472">Membrane</keyword>
<dbReference type="PIRSF" id="PIRSF026649">
    <property type="entry name" value="MsbB"/>
    <property type="match status" value="1"/>
</dbReference>
<comment type="similarity">
    <text evidence="6">Belongs to the LpxL/LpxM/LpxP family. LpxM subfamily.</text>
</comment>
<keyword evidence="1 6" id="KW-1003">Cell membrane</keyword>
<keyword evidence="6" id="KW-1133">Transmembrane helix</keyword>
<evidence type="ECO:0000256" key="3">
    <source>
        <dbReference type="ARBA" id="ARBA00022679"/>
    </source>
</evidence>
<dbReference type="HAMAP" id="MF_01944">
    <property type="entry name" value="Lipid_A_LpxM"/>
    <property type="match status" value="1"/>
</dbReference>
<keyword evidence="6" id="KW-0448">Lipopolysaccharide biosynthesis</keyword>
<dbReference type="RefSeq" id="WP_015879273.1">
    <property type="nucleotide sequence ID" value="NC_012691.1"/>
</dbReference>
<sequence length="314" mass="36173">MTKDPALDHKLPLALLHPRYWMTWFSIFLLALLAWMPVRLRDALAASFANLLLRFSSRQCYAARLNIGLCFPELSDEEREAMLYRSISVGLKGFFALGEPTFLPSSLFLRRIKPNGWEHVESALQTGKPIIFMIPHTWTIDACGLYFSGMGLQMCTMMHNARNPVYDWFLNHQRVRFGGKVYERSAGLKPIIKDMRNGYHFFYLPDQDHGHEASVFVSLFGVPKATLPALPKLAKLSGAIVLPVLATYNETSRKYELQIRPAMAPYPTSDLMADVQYMNTEIEFLLKNQPEQYMWFLKYFRSLPDGGKRSYRPE</sequence>
<accession>C4L8F9</accession>
<dbReference type="STRING" id="595494.Tola_2206"/>
<dbReference type="CDD" id="cd07984">
    <property type="entry name" value="LPLAT_LABLAT-like"/>
    <property type="match status" value="1"/>
</dbReference>